<feature type="compositionally biased region" description="Polar residues" evidence="1">
    <location>
        <begin position="786"/>
        <end position="798"/>
    </location>
</feature>
<feature type="domain" description="Glutaminase A central" evidence="4">
    <location>
        <begin position="343"/>
        <end position="694"/>
    </location>
</feature>
<evidence type="ECO:0000256" key="3">
    <source>
        <dbReference type="SAM" id="SignalP"/>
    </source>
</evidence>
<dbReference type="AlphaFoldDB" id="A0AAD4QGM7"/>
<dbReference type="GO" id="GO:0003824">
    <property type="term" value="F:catalytic activity"/>
    <property type="evidence" value="ECO:0007669"/>
    <property type="project" value="UniProtKB-ARBA"/>
</dbReference>
<feature type="chain" id="PRO_5042120714" description="DUF1793-domain-containing protein" evidence="3">
    <location>
        <begin position="18"/>
        <end position="908"/>
    </location>
</feature>
<dbReference type="InterPro" id="IPR052743">
    <property type="entry name" value="Glutaminase_GtaA"/>
</dbReference>
<feature type="domain" description="Glutaminase A N-terminal" evidence="5">
    <location>
        <begin position="103"/>
        <end position="334"/>
    </location>
</feature>
<evidence type="ECO:0000313" key="7">
    <source>
        <dbReference type="Proteomes" id="UP001201163"/>
    </source>
</evidence>
<evidence type="ECO:0008006" key="8">
    <source>
        <dbReference type="Google" id="ProtNLM"/>
    </source>
</evidence>
<dbReference type="PANTHER" id="PTHR31987">
    <property type="entry name" value="GLUTAMINASE A-RELATED"/>
    <property type="match status" value="1"/>
</dbReference>
<feature type="compositionally biased region" description="Pro residues" evidence="1">
    <location>
        <begin position="815"/>
        <end position="825"/>
    </location>
</feature>
<dbReference type="EMBL" id="JAKELL010000006">
    <property type="protein sequence ID" value="KAH8997909.1"/>
    <property type="molecule type" value="Genomic_DNA"/>
</dbReference>
<keyword evidence="2" id="KW-0812">Transmembrane</keyword>
<dbReference type="InterPro" id="IPR008928">
    <property type="entry name" value="6-hairpin_glycosidase_sf"/>
</dbReference>
<protein>
    <recommendedName>
        <fullName evidence="8">DUF1793-domain-containing protein</fullName>
    </recommendedName>
</protein>
<keyword evidence="3" id="KW-0732">Signal</keyword>
<accession>A0AAD4QGM7</accession>
<evidence type="ECO:0000259" key="4">
    <source>
        <dbReference type="Pfam" id="PF16335"/>
    </source>
</evidence>
<dbReference type="Pfam" id="PF16335">
    <property type="entry name" value="GtaA_6_Hairpin"/>
    <property type="match status" value="1"/>
</dbReference>
<dbReference type="SUPFAM" id="SSF48208">
    <property type="entry name" value="Six-hairpin glycosidases"/>
    <property type="match status" value="1"/>
</dbReference>
<dbReference type="InterPro" id="IPR012341">
    <property type="entry name" value="6hp_glycosidase-like_sf"/>
</dbReference>
<name>A0AAD4QGM7_9AGAM</name>
<evidence type="ECO:0000256" key="2">
    <source>
        <dbReference type="SAM" id="Phobius"/>
    </source>
</evidence>
<dbReference type="Pfam" id="PF17168">
    <property type="entry name" value="DUF5127"/>
    <property type="match status" value="1"/>
</dbReference>
<gene>
    <name evidence="6" type="ORF">EDB92DRAFT_1792338</name>
</gene>
<feature type="region of interest" description="Disordered" evidence="1">
    <location>
        <begin position="775"/>
        <end position="828"/>
    </location>
</feature>
<evidence type="ECO:0000313" key="6">
    <source>
        <dbReference type="EMBL" id="KAH8997909.1"/>
    </source>
</evidence>
<dbReference type="PANTHER" id="PTHR31987:SF14">
    <property type="entry name" value="PUTATIVE (AFU_ORTHOLOGUE AFUA_6G09910)-RELATED"/>
    <property type="match status" value="1"/>
</dbReference>
<organism evidence="6 7">
    <name type="scientific">Lactarius akahatsu</name>
    <dbReference type="NCBI Taxonomy" id="416441"/>
    <lineage>
        <taxon>Eukaryota</taxon>
        <taxon>Fungi</taxon>
        <taxon>Dikarya</taxon>
        <taxon>Basidiomycota</taxon>
        <taxon>Agaricomycotina</taxon>
        <taxon>Agaricomycetes</taxon>
        <taxon>Russulales</taxon>
        <taxon>Russulaceae</taxon>
        <taxon>Lactarius</taxon>
    </lineage>
</organism>
<evidence type="ECO:0000256" key="1">
    <source>
        <dbReference type="SAM" id="MobiDB-lite"/>
    </source>
</evidence>
<feature type="signal peptide" evidence="3">
    <location>
        <begin position="1"/>
        <end position="17"/>
    </location>
</feature>
<comment type="caution">
    <text evidence="6">The sequence shown here is derived from an EMBL/GenBank/DDBJ whole genome shotgun (WGS) entry which is preliminary data.</text>
</comment>
<evidence type="ECO:0000259" key="5">
    <source>
        <dbReference type="Pfam" id="PF17168"/>
    </source>
</evidence>
<dbReference type="Proteomes" id="UP001201163">
    <property type="component" value="Unassembled WGS sequence"/>
</dbReference>
<dbReference type="InterPro" id="IPR032514">
    <property type="entry name" value="GtaA_central"/>
</dbReference>
<feature type="transmembrane region" description="Helical" evidence="2">
    <location>
        <begin position="723"/>
        <end position="744"/>
    </location>
</feature>
<sequence length="908" mass="98096">MIRFLILPFLLVQCGTAQQTFFPPAIPLAVRSPYLSSWDFTTNGTTIGKLWSTTSAHQPNSTINDNLSIPVHVRVDNITYAFLGSSPSVNGTVNLTNTVITPTQTKLTAQAGPMEFNLTFLNPIEPGDWVKQSIPFSYLSLTAQSLDGAAHDVQVYSDVSGEWLSADRSQEIRWSTTAIKNVIYHMAQLKNPAVFNEIGTQAEWGTLYYAMGSGGENTFKTGLDADCRGLFQLRGTLDNLTDPNYRAISPDFPVFALSRDLGIIQATKDPVVWTVGFTTDPAIQYTDPSADAPQHRSLFYKIQYPDDTTLIPDFLNDFANASSRAQQLDSKILQNATAFSPLEDLVSLATAQIYGSIQLTIGFDSNGNFNKSDVMAFMKNIGGLNTNRVNAVETLYSAFPAFMYLDPKLAGLLLEPLFQLQASPNYTLPYAAADLGLGYPNVTVSNSGHSQRVEQSGNMLIMTYAHARASGDGSLISRYYPLLTSWADYLSNSTLLNHDQTSADGLTTSNQTNLAIKGIIAIKAMSKMSSVVKRTADAEKYSNTTASLYGQWRALALASDQHILAAYGLADSWTLGYNLFADVWLGTSVVESSVYDGQSNFMQNFTVTLASPFSSFGMPVDSYSADRRITASSWTLFAAAMTPNLDLPIILISRVHSRASWNTSMGVFPVYYDSLSGLTYRGEASPAQGAMYAPLALKAPVLQITANPVTTGTSPKSKSHTGAIAGGAIGGVVALLAIGAAVLVGRRRSRRPKSIGSSFETDVVRPDLPMIVTPFDPTLVGATEPETGSSTNWQQRSTEPVEPEIVPLAHAPNPSDSPVPSPRVVPVPAGLSSKELARLRRDISHAQPADTLPSGPSLPAITEQAVASSSSEARRLQSEVEALRREMQQLRVDTVERFEAPPGYDGGV</sequence>
<reference evidence="6" key="1">
    <citation type="submission" date="2022-01" db="EMBL/GenBank/DDBJ databases">
        <title>Comparative genomics reveals a dynamic genome evolution in the ectomycorrhizal milk-cap (Lactarius) mushrooms.</title>
        <authorList>
            <consortium name="DOE Joint Genome Institute"/>
            <person name="Lebreton A."/>
            <person name="Tang N."/>
            <person name="Kuo A."/>
            <person name="LaButti K."/>
            <person name="Drula E."/>
            <person name="Barry K."/>
            <person name="Clum A."/>
            <person name="Lipzen A."/>
            <person name="Mousain D."/>
            <person name="Ng V."/>
            <person name="Wang R."/>
            <person name="Wang X."/>
            <person name="Dai Y."/>
            <person name="Henrissat B."/>
            <person name="Grigoriev I.V."/>
            <person name="Guerin-Laguette A."/>
            <person name="Yu F."/>
            <person name="Martin F.M."/>
        </authorList>
    </citation>
    <scope>NUCLEOTIDE SEQUENCE</scope>
    <source>
        <strain evidence="6">QP</strain>
    </source>
</reference>
<keyword evidence="7" id="KW-1185">Reference proteome</keyword>
<dbReference type="Gene3D" id="1.50.10.10">
    <property type="match status" value="1"/>
</dbReference>
<keyword evidence="2" id="KW-0472">Membrane</keyword>
<dbReference type="GO" id="GO:0005975">
    <property type="term" value="P:carbohydrate metabolic process"/>
    <property type="evidence" value="ECO:0007669"/>
    <property type="project" value="InterPro"/>
</dbReference>
<keyword evidence="2" id="KW-1133">Transmembrane helix</keyword>
<proteinExistence type="predicted"/>
<feature type="region of interest" description="Disordered" evidence="1">
    <location>
        <begin position="846"/>
        <end position="873"/>
    </location>
</feature>
<dbReference type="InterPro" id="IPR033433">
    <property type="entry name" value="GtaA_N"/>
</dbReference>